<feature type="compositionally biased region" description="Basic and acidic residues" evidence="2">
    <location>
        <begin position="431"/>
        <end position="445"/>
    </location>
</feature>
<dbReference type="InterPro" id="IPR001268">
    <property type="entry name" value="NADH_UbQ_OxRdtase_30kDa_su"/>
</dbReference>
<evidence type="ECO:0000259" key="3">
    <source>
        <dbReference type="Pfam" id="PF00329"/>
    </source>
</evidence>
<dbReference type="PANTHER" id="PTHR10884">
    <property type="entry name" value="NADH DEHYDROGENASE UBIQUINONE IRON-SULFUR PROTEIN 3"/>
    <property type="match status" value="1"/>
</dbReference>
<name>A0A388SZI0_9ACTN</name>
<gene>
    <name evidence="4" type="ORF">SSP531S_35310</name>
</gene>
<dbReference type="AlphaFoldDB" id="A0A388SZI0"/>
<evidence type="ECO:0000256" key="2">
    <source>
        <dbReference type="SAM" id="MobiDB-lite"/>
    </source>
</evidence>
<dbReference type="PANTHER" id="PTHR10884:SF14">
    <property type="entry name" value="NADH DEHYDROGENASE [UBIQUINONE] IRON-SULFUR PROTEIN 3, MITOCHONDRIAL"/>
    <property type="match status" value="1"/>
</dbReference>
<accession>A0A388SZI0</accession>
<protein>
    <submittedName>
        <fullName evidence="4">Dehydrogenase</fullName>
    </submittedName>
</protein>
<comment type="similarity">
    <text evidence="1">Belongs to the complex I 30 kDa subunit family.</text>
</comment>
<feature type="region of interest" description="Disordered" evidence="2">
    <location>
        <begin position="163"/>
        <end position="514"/>
    </location>
</feature>
<sequence>MSTFGTDIAERFGPEATAEAAYELLTVDVPASSWPDALRIARDELGCTYFDWLSAVDEPGTGFRVCAHVVSLEKGEKGENGEAGTSVRRLMLRTTVPHDAPALPTAVEVFPGAGWHERETHEMFGVDFTGHPHLAPLLLPETFEGHPLRKDFVLAARVAKAWPGAKEPGESEHGGPKRRQMLPPGVPDPNEWGPLKGRLPAAPTRPARTPRAAGERPPRRTRSASEGSASQAGSGGPAASGGPADTAGPAASGDPAAAAEGPRAAGGGPVARRSRSAAEGSESQAPVRRSRSASEGSADPRGAAEEAAAPPGSAHGAADRPAGRPGEAEPPSAPAPGTRGADAPWHHARPAFDASERPRPESAAQAGRGEREAPLSPGGAAAGTRPEAGAGSGSGGGSGTVGTEQGKDATGSPHVPGPERESAPEPSPEPGPEREPEQGPEREPAPEPSPEPSPERDPGAGPDGAPAASPPSRPGPDGTPPSSRTPSSRTPRPGGGSDEGPGPRPDDATGGDRA</sequence>
<dbReference type="GO" id="GO:0008137">
    <property type="term" value="F:NADH dehydrogenase (ubiquinone) activity"/>
    <property type="evidence" value="ECO:0007669"/>
    <property type="project" value="InterPro"/>
</dbReference>
<dbReference type="Gene3D" id="3.30.460.80">
    <property type="entry name" value="NADH:ubiquinone oxidoreductase, 30kDa subunit"/>
    <property type="match status" value="1"/>
</dbReference>
<dbReference type="EMBL" id="BGZL01000009">
    <property type="protein sequence ID" value="GBQ02078.1"/>
    <property type="molecule type" value="Genomic_DNA"/>
</dbReference>
<feature type="compositionally biased region" description="Low complexity" evidence="2">
    <location>
        <begin position="480"/>
        <end position="492"/>
    </location>
</feature>
<comment type="caution">
    <text evidence="4">The sequence shown here is derived from an EMBL/GenBank/DDBJ whole genome shotgun (WGS) entry which is preliminary data.</text>
</comment>
<dbReference type="RefSeq" id="WP_116428037.1">
    <property type="nucleotide sequence ID" value="NZ_BGZL01000009.1"/>
</dbReference>
<feature type="compositionally biased region" description="Low complexity" evidence="2">
    <location>
        <begin position="240"/>
        <end position="263"/>
    </location>
</feature>
<feature type="domain" description="NADH:ubiquinone oxidoreductase 30kDa subunit" evidence="3">
    <location>
        <begin position="27"/>
        <end position="157"/>
    </location>
</feature>
<feature type="compositionally biased region" description="Gly residues" evidence="2">
    <location>
        <begin position="390"/>
        <end position="400"/>
    </location>
</feature>
<dbReference type="Proteomes" id="UP000265354">
    <property type="component" value="Unassembled WGS sequence"/>
</dbReference>
<feature type="compositionally biased region" description="Basic and acidic residues" evidence="2">
    <location>
        <begin position="504"/>
        <end position="514"/>
    </location>
</feature>
<dbReference type="InterPro" id="IPR037232">
    <property type="entry name" value="NADH_quin_OxRdtase_su_C/D-like"/>
</dbReference>
<organism evidence="4 5">
    <name type="scientific">Streptomyces spongiicola</name>
    <dbReference type="NCBI Taxonomy" id="1690221"/>
    <lineage>
        <taxon>Bacteria</taxon>
        <taxon>Bacillati</taxon>
        <taxon>Actinomycetota</taxon>
        <taxon>Actinomycetes</taxon>
        <taxon>Kitasatosporales</taxon>
        <taxon>Streptomycetaceae</taxon>
        <taxon>Streptomyces</taxon>
    </lineage>
</organism>
<feature type="compositionally biased region" description="Low complexity" evidence="2">
    <location>
        <begin position="198"/>
        <end position="212"/>
    </location>
</feature>
<evidence type="ECO:0000313" key="5">
    <source>
        <dbReference type="Proteomes" id="UP000265354"/>
    </source>
</evidence>
<dbReference type="Pfam" id="PF00329">
    <property type="entry name" value="Complex1_30kDa"/>
    <property type="match status" value="1"/>
</dbReference>
<evidence type="ECO:0000256" key="1">
    <source>
        <dbReference type="ARBA" id="ARBA00007569"/>
    </source>
</evidence>
<dbReference type="SUPFAM" id="SSF143243">
    <property type="entry name" value="Nqo5-like"/>
    <property type="match status" value="1"/>
</dbReference>
<feature type="compositionally biased region" description="Low complexity" evidence="2">
    <location>
        <begin position="297"/>
        <end position="316"/>
    </location>
</feature>
<proteinExistence type="inferred from homology"/>
<feature type="compositionally biased region" description="Pro residues" evidence="2">
    <location>
        <begin position="468"/>
        <end position="479"/>
    </location>
</feature>
<evidence type="ECO:0000313" key="4">
    <source>
        <dbReference type="EMBL" id="GBQ02078.1"/>
    </source>
</evidence>
<reference evidence="4 5" key="1">
    <citation type="submission" date="2018-07" db="EMBL/GenBank/DDBJ databases">
        <title>Whole Genome Shotgun Sequence of Streptomyces spongiicola strain 531S.</title>
        <authorList>
            <person name="Dohra H."/>
            <person name="Kodani S."/>
        </authorList>
    </citation>
    <scope>NUCLEOTIDE SEQUENCE [LARGE SCALE GENOMIC DNA]</scope>
    <source>
        <strain evidence="4 5">531S</strain>
    </source>
</reference>